<dbReference type="InterPro" id="IPR028994">
    <property type="entry name" value="Integrin_alpha_N"/>
</dbReference>
<dbReference type="Gene3D" id="2.60.40.10">
    <property type="entry name" value="Immunoglobulins"/>
    <property type="match status" value="1"/>
</dbReference>
<dbReference type="Pfam" id="PF05345">
    <property type="entry name" value="He_PIG"/>
    <property type="match status" value="1"/>
</dbReference>
<dbReference type="InterPro" id="IPR015919">
    <property type="entry name" value="Cadherin-like_sf"/>
</dbReference>
<keyword evidence="3" id="KW-1185">Reference proteome</keyword>
<comment type="caution">
    <text evidence="2">The sequence shown here is derived from an EMBL/GenBank/DDBJ whole genome shotgun (WGS) entry which is preliminary data.</text>
</comment>
<keyword evidence="1" id="KW-0732">Signal</keyword>
<dbReference type="Pfam" id="PF01839">
    <property type="entry name" value="FG-GAP"/>
    <property type="match status" value="1"/>
</dbReference>
<dbReference type="CDD" id="cd00146">
    <property type="entry name" value="PKD"/>
    <property type="match status" value="1"/>
</dbReference>
<sequence>MTATDATGATGSQSHTLTVDAPLSFGGSGSLPTGIAGATYTQSVAATGGTGPLAYAVSAGALPPGVTLDPNTGALAGITTKPGTYTFTVTVTDALGRTASQTETVTFYTGSNLSPVYAVAAGNGGGARVEVYDRTTEAMVANFFAFESSFRGGAIVAVGDVNGDGVPDVAVSAGFGGGPRVVVIDGTKLDEVQADGQIDPSAVLANFFAFDDTLRNGVSVALARLGTGPGLDIVVGAGAGGGPEVRTFALTPGTPGGVTQLSGAIGAFFAFDPSSRFGVNVAAGNLDGTGTDDVIAGMGAGGAPDVAVFRADGTLRNTFTASNLAPLGGANVAAGYLDGTSVAQLVVATGPGGPPLVNVYTGTSNTPERTLSAFESSFTGGVSVNTGPVGNQSDIFLGAGAGGGPRIRVLTPNGVEVLADFYGYEPSFNGGVNVG</sequence>
<name>A0A225E0W1_9BACT</name>
<dbReference type="SUPFAM" id="SSF49313">
    <property type="entry name" value="Cadherin-like"/>
    <property type="match status" value="1"/>
</dbReference>
<accession>A0A225E0W1</accession>
<dbReference type="GO" id="GO:0005509">
    <property type="term" value="F:calcium ion binding"/>
    <property type="evidence" value="ECO:0007669"/>
    <property type="project" value="InterPro"/>
</dbReference>
<gene>
    <name evidence="2" type="ORF">FRUB_01059</name>
</gene>
<dbReference type="GO" id="GO:0016020">
    <property type="term" value="C:membrane"/>
    <property type="evidence" value="ECO:0007669"/>
    <property type="project" value="InterPro"/>
</dbReference>
<dbReference type="SUPFAM" id="SSF69318">
    <property type="entry name" value="Integrin alpha N-terminal domain"/>
    <property type="match status" value="1"/>
</dbReference>
<dbReference type="Proteomes" id="UP000214646">
    <property type="component" value="Unassembled WGS sequence"/>
</dbReference>
<evidence type="ECO:0000313" key="3">
    <source>
        <dbReference type="Proteomes" id="UP000214646"/>
    </source>
</evidence>
<dbReference type="InterPro" id="IPR013783">
    <property type="entry name" value="Ig-like_fold"/>
</dbReference>
<evidence type="ECO:0000256" key="1">
    <source>
        <dbReference type="ARBA" id="ARBA00022729"/>
    </source>
</evidence>
<organism evidence="2 3">
    <name type="scientific">Fimbriiglobus ruber</name>
    <dbReference type="NCBI Taxonomy" id="1908690"/>
    <lineage>
        <taxon>Bacteria</taxon>
        <taxon>Pseudomonadati</taxon>
        <taxon>Planctomycetota</taxon>
        <taxon>Planctomycetia</taxon>
        <taxon>Gemmatales</taxon>
        <taxon>Gemmataceae</taxon>
        <taxon>Fimbriiglobus</taxon>
    </lineage>
</organism>
<protein>
    <submittedName>
        <fullName evidence="2">Alkaline phosphatase</fullName>
    </submittedName>
</protein>
<dbReference type="EMBL" id="NIDE01000001">
    <property type="protein sequence ID" value="OWK47360.1"/>
    <property type="molecule type" value="Genomic_DNA"/>
</dbReference>
<dbReference type="AlphaFoldDB" id="A0A225E0W1"/>
<dbReference type="OrthoDB" id="266966at2"/>
<dbReference type="RefSeq" id="WP_088252478.1">
    <property type="nucleotide sequence ID" value="NZ_NIDE01000001.1"/>
</dbReference>
<evidence type="ECO:0000313" key="2">
    <source>
        <dbReference type="EMBL" id="OWK47360.1"/>
    </source>
</evidence>
<reference evidence="3" key="1">
    <citation type="submission" date="2017-06" db="EMBL/GenBank/DDBJ databases">
        <title>Genome analysis of Fimbriiglobus ruber SP5, the first member of the order Planctomycetales with confirmed chitinolytic capability.</title>
        <authorList>
            <person name="Ravin N.V."/>
            <person name="Rakitin A.L."/>
            <person name="Ivanova A.A."/>
            <person name="Beletsky A.V."/>
            <person name="Kulichevskaya I.S."/>
            <person name="Mardanov A.V."/>
            <person name="Dedysh S.N."/>
        </authorList>
    </citation>
    <scope>NUCLEOTIDE SEQUENCE [LARGE SCALE GENOMIC DNA]</scope>
    <source>
        <strain evidence="3">SP5</strain>
    </source>
</reference>
<dbReference type="InterPro" id="IPR013517">
    <property type="entry name" value="FG-GAP"/>
</dbReference>
<proteinExistence type="predicted"/>